<evidence type="ECO:0000259" key="13">
    <source>
        <dbReference type="Pfam" id="PF13632"/>
    </source>
</evidence>
<dbReference type="PANTHER" id="PTHR43867:SF5">
    <property type="entry name" value="GLUCANS BIOSYNTHESIS GLUCOSYLTRANSFERASE H"/>
    <property type="match status" value="1"/>
</dbReference>
<dbReference type="NCBIfam" id="NF003961">
    <property type="entry name" value="PRK05454.2-4"/>
    <property type="match status" value="1"/>
</dbReference>
<keyword evidence="9 12" id="KW-0812">Transmembrane</keyword>
<proteinExistence type="inferred from homology"/>
<keyword evidence="10 12" id="KW-1133">Transmembrane helix</keyword>
<evidence type="ECO:0000256" key="12">
    <source>
        <dbReference type="SAM" id="Phobius"/>
    </source>
</evidence>
<feature type="transmembrane region" description="Helical" evidence="12">
    <location>
        <begin position="50"/>
        <end position="79"/>
    </location>
</feature>
<evidence type="ECO:0000256" key="10">
    <source>
        <dbReference type="ARBA" id="ARBA00022989"/>
    </source>
</evidence>
<keyword evidence="8" id="KW-0808">Transferase</keyword>
<feature type="transmembrane region" description="Helical" evidence="12">
    <location>
        <begin position="377"/>
        <end position="402"/>
    </location>
</feature>
<evidence type="ECO:0000256" key="3">
    <source>
        <dbReference type="ARBA" id="ARBA00009337"/>
    </source>
</evidence>
<evidence type="ECO:0000256" key="8">
    <source>
        <dbReference type="ARBA" id="ARBA00022679"/>
    </source>
</evidence>
<comment type="similarity">
    <text evidence="3">Belongs to the glycosyltransferase 2 family. OpgH subfamily.</text>
</comment>
<keyword evidence="6" id="KW-0997">Cell inner membrane</keyword>
<evidence type="ECO:0000256" key="1">
    <source>
        <dbReference type="ARBA" id="ARBA00004429"/>
    </source>
</evidence>
<evidence type="ECO:0000256" key="7">
    <source>
        <dbReference type="ARBA" id="ARBA00022676"/>
    </source>
</evidence>
<comment type="pathway">
    <text evidence="2">Glycan metabolism; osmoregulated periplasmic glucan (OPG) biosynthesis.</text>
</comment>
<feature type="transmembrane region" description="Helical" evidence="12">
    <location>
        <begin position="422"/>
        <end position="441"/>
    </location>
</feature>
<comment type="caution">
    <text evidence="14">The sequence shown here is derived from an EMBL/GenBank/DDBJ whole genome shotgun (WGS) entry which is preliminary data.</text>
</comment>
<dbReference type="EMBL" id="AVFL01000040">
    <property type="protein sequence ID" value="EWY36566.1"/>
    <property type="molecule type" value="Genomic_DNA"/>
</dbReference>
<dbReference type="InterPro" id="IPR050321">
    <property type="entry name" value="Glycosyltr_2/OpgH_subfam"/>
</dbReference>
<evidence type="ECO:0000256" key="6">
    <source>
        <dbReference type="ARBA" id="ARBA00022519"/>
    </source>
</evidence>
<dbReference type="Pfam" id="PF13632">
    <property type="entry name" value="Glyco_trans_2_3"/>
    <property type="match status" value="1"/>
</dbReference>
<gene>
    <name evidence="14" type="ORF">N825_26380</name>
</gene>
<dbReference type="PANTHER" id="PTHR43867">
    <property type="entry name" value="CELLULOSE SYNTHASE CATALYTIC SUBUNIT A [UDP-FORMING]"/>
    <property type="match status" value="1"/>
</dbReference>
<dbReference type="Proteomes" id="UP000019486">
    <property type="component" value="Unassembled WGS sequence"/>
</dbReference>
<dbReference type="AlphaFoldDB" id="W9GV83"/>
<feature type="domain" description="Glycosyltransferase 2-like" evidence="13">
    <location>
        <begin position="206"/>
        <end position="397"/>
    </location>
</feature>
<feature type="transmembrane region" description="Helical" evidence="12">
    <location>
        <begin position="523"/>
        <end position="540"/>
    </location>
</feature>
<comment type="subcellular location">
    <subcellularLocation>
        <location evidence="1">Cell inner membrane</location>
        <topology evidence="1">Multi-pass membrane protein</topology>
    </subcellularLocation>
</comment>
<accession>W9GV83</accession>
<dbReference type="GO" id="GO:0016758">
    <property type="term" value="F:hexosyltransferase activity"/>
    <property type="evidence" value="ECO:0007669"/>
    <property type="project" value="TreeGrafter"/>
</dbReference>
<dbReference type="STRING" id="1385369.N825_26380"/>
<evidence type="ECO:0000313" key="14">
    <source>
        <dbReference type="EMBL" id="EWY36566.1"/>
    </source>
</evidence>
<sequence>MTFESPAETSPRVPLAVRRALFLGPAFLLTALAGVLAAEAMGGPRDGLDWLLVVLFTLNLGWLALNGWQVVLGFVLHCLGRRAFPPLERAAAAVDIAVPPKSRTAVVLPIHNEDVAAVFAAVAVIARSLERSGEVERIDLFVLSDSRDEEIWRAEERAYDALLAEFAGDAAKPLVYYRRRSDNGGRKAGNLADFCVNWGHVYDFMVVLDADSLMDGANIRRLIRLMEDNSRIGLIQTVSHPVNRETLFARIHQFAANLYTPLSVLGLNFWQQEDANYWGHNAIVRITAFMAHCDLPVLPGKAPLGGEILCHDVVEACLMRRGPYQTWVLPLLGGTWEELPANTIDYAGRDRRWCQGNLQHMRFLPAHGVRWPGRLHLLMGIMCYISAPVWFAFLILSAGQLILGRETGGGQAGYGLLTSGLFNPGAAAAAMFALTLVLLFLPKILGIAAVLADRQARAGFGGGIRLLASALLEQVFSTLQAPVLMAWYSQFVVTTLAGRIVPWNGQPRGDRSVGLAESSQRHAGHVVLGLLMAAAASLVGPVLFWWMSPIIAGLVLSPLLTSWSSRRAAGLAARRLGLFLIPAEVTPAPELTELAARLSATTPPTAEVIRPSLPQRSVIPMTPQSLYRPTLARETADAD</sequence>
<evidence type="ECO:0000256" key="5">
    <source>
        <dbReference type="ARBA" id="ARBA00022475"/>
    </source>
</evidence>
<dbReference type="GO" id="GO:0005886">
    <property type="term" value="C:plasma membrane"/>
    <property type="evidence" value="ECO:0007669"/>
    <property type="project" value="UniProtKB-SubCell"/>
</dbReference>
<keyword evidence="7" id="KW-0328">Glycosyltransferase</keyword>
<dbReference type="PATRIC" id="fig|1385369.3.peg.6405"/>
<evidence type="ECO:0000256" key="11">
    <source>
        <dbReference type="ARBA" id="ARBA00023136"/>
    </source>
</evidence>
<protein>
    <recommendedName>
        <fullName evidence="4">Glucans biosynthesis glucosyltransferase H</fullName>
    </recommendedName>
</protein>
<evidence type="ECO:0000256" key="2">
    <source>
        <dbReference type="ARBA" id="ARBA00005001"/>
    </source>
</evidence>
<reference evidence="14 15" key="1">
    <citation type="submission" date="2013-08" db="EMBL/GenBank/DDBJ databases">
        <title>The genome sequence of Skermanella stibiiresistens.</title>
        <authorList>
            <person name="Zhu W."/>
            <person name="Wang G."/>
        </authorList>
    </citation>
    <scope>NUCLEOTIDE SEQUENCE [LARGE SCALE GENOMIC DNA]</scope>
    <source>
        <strain evidence="14 15">SB22</strain>
    </source>
</reference>
<dbReference type="NCBIfam" id="NF003962">
    <property type="entry name" value="PRK05454.2-5"/>
    <property type="match status" value="1"/>
</dbReference>
<organism evidence="14 15">
    <name type="scientific">Skermanella stibiiresistens SB22</name>
    <dbReference type="NCBI Taxonomy" id="1385369"/>
    <lineage>
        <taxon>Bacteria</taxon>
        <taxon>Pseudomonadati</taxon>
        <taxon>Pseudomonadota</taxon>
        <taxon>Alphaproteobacteria</taxon>
        <taxon>Rhodospirillales</taxon>
        <taxon>Azospirillaceae</taxon>
        <taxon>Skermanella</taxon>
    </lineage>
</organism>
<dbReference type="Gene3D" id="3.90.550.10">
    <property type="entry name" value="Spore Coat Polysaccharide Biosynthesis Protein SpsA, Chain A"/>
    <property type="match status" value="1"/>
</dbReference>
<name>W9GV83_9PROT</name>
<dbReference type="NCBIfam" id="NF003958">
    <property type="entry name" value="PRK05454.2-1"/>
    <property type="match status" value="1"/>
</dbReference>
<dbReference type="InterPro" id="IPR029044">
    <property type="entry name" value="Nucleotide-diphossugar_trans"/>
</dbReference>
<dbReference type="SUPFAM" id="SSF53448">
    <property type="entry name" value="Nucleotide-diphospho-sugar transferases"/>
    <property type="match status" value="1"/>
</dbReference>
<dbReference type="OrthoDB" id="9775281at2"/>
<evidence type="ECO:0000256" key="9">
    <source>
        <dbReference type="ARBA" id="ARBA00022692"/>
    </source>
</evidence>
<evidence type="ECO:0000256" key="4">
    <source>
        <dbReference type="ARBA" id="ARBA00020585"/>
    </source>
</evidence>
<keyword evidence="11 12" id="KW-0472">Membrane</keyword>
<evidence type="ECO:0000313" key="15">
    <source>
        <dbReference type="Proteomes" id="UP000019486"/>
    </source>
</evidence>
<dbReference type="InterPro" id="IPR001173">
    <property type="entry name" value="Glyco_trans_2-like"/>
</dbReference>
<keyword evidence="5" id="KW-1003">Cell membrane</keyword>
<feature type="transmembrane region" description="Helical" evidence="12">
    <location>
        <begin position="20"/>
        <end position="38"/>
    </location>
</feature>
<keyword evidence="15" id="KW-1185">Reference proteome</keyword>